<evidence type="ECO:0000256" key="9">
    <source>
        <dbReference type="ARBA" id="ARBA00023136"/>
    </source>
</evidence>
<dbReference type="VEuPathDB" id="FungiDB:RhiirA1_533822"/>
<dbReference type="EC" id="3.1.3.62" evidence="4"/>
<dbReference type="GO" id="GO:0034417">
    <property type="term" value="F:bisphosphoglycerate 3-phosphatase activity"/>
    <property type="evidence" value="ECO:0007669"/>
    <property type="project" value="UniProtKB-EC"/>
</dbReference>
<evidence type="ECO:0000256" key="12">
    <source>
        <dbReference type="ARBA" id="ARBA00043668"/>
    </source>
</evidence>
<keyword evidence="19" id="KW-1185">Reference proteome</keyword>
<dbReference type="CDD" id="cd07061">
    <property type="entry name" value="HP_HAP_like"/>
    <property type="match status" value="1"/>
</dbReference>
<dbReference type="GO" id="GO:0005886">
    <property type="term" value="C:plasma membrane"/>
    <property type="evidence" value="ECO:0007669"/>
    <property type="project" value="UniProtKB-SubCell"/>
</dbReference>
<keyword evidence="8" id="KW-0378">Hydrolase</keyword>
<keyword evidence="17" id="KW-1133">Transmembrane helix</keyword>
<comment type="catalytic activity">
    <reaction evidence="14">
        <text>1D-myo-inositol hexakisphosphate + H2O = 1D-myo-inositol 1,2,4,5,6-pentakisphosphate + phosphate</text>
        <dbReference type="Rhea" id="RHEA:16989"/>
        <dbReference type="ChEBI" id="CHEBI:15377"/>
        <dbReference type="ChEBI" id="CHEBI:43474"/>
        <dbReference type="ChEBI" id="CHEBI:57798"/>
        <dbReference type="ChEBI" id="CHEBI:58130"/>
        <dbReference type="EC" id="3.1.3.62"/>
    </reaction>
    <physiologicalReaction direction="left-to-right" evidence="14">
        <dbReference type="Rhea" id="RHEA:16990"/>
    </physiologicalReaction>
</comment>
<comment type="catalytic activity">
    <reaction evidence="15">
        <text>(2R)-2,3-bisphosphoglycerate + H2O = (2R)-2-phosphoglycerate + phosphate</text>
        <dbReference type="Rhea" id="RHEA:27381"/>
        <dbReference type="ChEBI" id="CHEBI:15377"/>
        <dbReference type="ChEBI" id="CHEBI:43474"/>
        <dbReference type="ChEBI" id="CHEBI:58248"/>
        <dbReference type="ChEBI" id="CHEBI:58289"/>
        <dbReference type="EC" id="3.1.3.80"/>
    </reaction>
    <physiologicalReaction direction="left-to-right" evidence="15">
        <dbReference type="Rhea" id="RHEA:27382"/>
    </physiologicalReaction>
</comment>
<evidence type="ECO:0000256" key="10">
    <source>
        <dbReference type="ARBA" id="ARBA00023180"/>
    </source>
</evidence>
<dbReference type="Pfam" id="PF00328">
    <property type="entry name" value="His_Phos_2"/>
    <property type="match status" value="1"/>
</dbReference>
<evidence type="ECO:0000256" key="13">
    <source>
        <dbReference type="ARBA" id="ARBA00043671"/>
    </source>
</evidence>
<dbReference type="EMBL" id="LLXI01000266">
    <property type="protein sequence ID" value="PKY43639.1"/>
    <property type="molecule type" value="Genomic_DNA"/>
</dbReference>
<evidence type="ECO:0000256" key="17">
    <source>
        <dbReference type="SAM" id="Phobius"/>
    </source>
</evidence>
<evidence type="ECO:0000256" key="2">
    <source>
        <dbReference type="ARBA" id="ARBA00008422"/>
    </source>
</evidence>
<keyword evidence="17" id="KW-0812">Transmembrane</keyword>
<comment type="catalytic activity">
    <reaction evidence="13">
        <text>1D-myo-inositol 1,2,4,5,6-pentakisphosphate + H2O = 1D-myo-inositol 1,2,5,6-tetrakisphosphate + phosphate</text>
        <dbReference type="Rhea" id="RHEA:77115"/>
        <dbReference type="ChEBI" id="CHEBI:15377"/>
        <dbReference type="ChEBI" id="CHEBI:43474"/>
        <dbReference type="ChEBI" id="CHEBI:57798"/>
        <dbReference type="ChEBI" id="CHEBI:195535"/>
        <dbReference type="EC" id="3.1.3.62"/>
    </reaction>
    <physiologicalReaction direction="left-to-right" evidence="13">
        <dbReference type="Rhea" id="RHEA:77116"/>
    </physiologicalReaction>
</comment>
<keyword evidence="9 17" id="KW-0472">Membrane</keyword>
<dbReference type="InterPro" id="IPR029033">
    <property type="entry name" value="His_PPase_superfam"/>
</dbReference>
<evidence type="ECO:0000256" key="11">
    <source>
        <dbReference type="ARBA" id="ARBA00031642"/>
    </source>
</evidence>
<dbReference type="Proteomes" id="UP000234323">
    <property type="component" value="Unassembled WGS sequence"/>
</dbReference>
<dbReference type="GO" id="GO:0052745">
    <property type="term" value="F:inositol phosphate phosphatase activity"/>
    <property type="evidence" value="ECO:0007669"/>
    <property type="project" value="TreeGrafter"/>
</dbReference>
<accession>A0A2I1GAK8</accession>
<protein>
    <recommendedName>
        <fullName evidence="5">Multiple inositol polyphosphate phosphatase 1</fullName>
        <ecNumber evidence="4">3.1.3.62</ecNumber>
        <ecNumber evidence="3">3.1.3.80</ecNumber>
    </recommendedName>
    <alternativeName>
        <fullName evidence="11">2,3-bisphosphoglycerate 3-phosphatase</fullName>
    </alternativeName>
</protein>
<keyword evidence="6" id="KW-1003">Cell membrane</keyword>
<name>A0A2I1GAK8_9GLOM</name>
<dbReference type="Gene3D" id="3.40.50.1240">
    <property type="entry name" value="Phosphoglycerate mutase-like"/>
    <property type="match status" value="1"/>
</dbReference>
<feature type="transmembrane region" description="Helical" evidence="17">
    <location>
        <begin position="6"/>
        <end position="25"/>
    </location>
</feature>
<dbReference type="OrthoDB" id="6509975at2759"/>
<reference evidence="18 19" key="1">
    <citation type="submission" date="2015-10" db="EMBL/GenBank/DDBJ databases">
        <title>Genome analyses suggest a sexual origin of heterokaryosis in a supposedly ancient asexual fungus.</title>
        <authorList>
            <person name="Ropars J."/>
            <person name="Sedzielewska K."/>
            <person name="Noel J."/>
            <person name="Charron P."/>
            <person name="Farinelli L."/>
            <person name="Marton T."/>
            <person name="Kruger M."/>
            <person name="Pelin A."/>
            <person name="Brachmann A."/>
            <person name="Corradi N."/>
        </authorList>
    </citation>
    <scope>NUCLEOTIDE SEQUENCE [LARGE SCALE GENOMIC DNA]</scope>
    <source>
        <strain evidence="18 19">A4</strain>
    </source>
</reference>
<evidence type="ECO:0000313" key="18">
    <source>
        <dbReference type="EMBL" id="PKY43639.1"/>
    </source>
</evidence>
<evidence type="ECO:0000256" key="14">
    <source>
        <dbReference type="ARBA" id="ARBA00043691"/>
    </source>
</evidence>
<comment type="subcellular location">
    <subcellularLocation>
        <location evidence="1">Cell membrane</location>
    </subcellularLocation>
</comment>
<evidence type="ECO:0000256" key="6">
    <source>
        <dbReference type="ARBA" id="ARBA00022475"/>
    </source>
</evidence>
<dbReference type="InterPro" id="IPR033379">
    <property type="entry name" value="Acid_Pase_AS"/>
</dbReference>
<dbReference type="PANTHER" id="PTHR20963:SF8">
    <property type="entry name" value="MULTIPLE INOSITOL POLYPHOSPHATE PHOSPHATASE 1"/>
    <property type="match status" value="1"/>
</dbReference>
<evidence type="ECO:0000256" key="7">
    <source>
        <dbReference type="ARBA" id="ARBA00022729"/>
    </source>
</evidence>
<dbReference type="VEuPathDB" id="FungiDB:RhiirFUN_015821"/>
<evidence type="ECO:0000256" key="8">
    <source>
        <dbReference type="ARBA" id="ARBA00022801"/>
    </source>
</evidence>
<evidence type="ECO:0000256" key="3">
    <source>
        <dbReference type="ARBA" id="ARBA00012976"/>
    </source>
</evidence>
<dbReference type="InterPro" id="IPR016274">
    <property type="entry name" value="Histidine_acid_Pase_euk"/>
</dbReference>
<sequence length="444" mass="52207">MQFLYQIVWTNVLALIFFTSSYYKFDMKRHMGTNSLYPIFTDKQPELNSPRNCKLEKLFLIARHGTRYPEDDDIDKFDVLEKVFHDVPGRKKHKWENKFTLSQDALLYFRGQKEHYLLGKRSFKKYQKFWKKIIPYDPYIIEFRSTKTSRTGMSGNSYSVGLFDGHGILGRGDTQPIYIYTTPLSKDYELAIHRSCPLWKDTVNDNNKILGKQVSQFTTTNLTEITNRISKKYKVKNLQPIHADYIYKACAFDIIFFNEHNSWCKLLRKKDILTLEYFNDMKNYYRFSYGNDLNKRLACKLITKLVNSVEKYMNGTSPVKAELFFTHSETLSFLYTILGLYKDSKPLIANVTLDEVSDRKYRSSDICPFAANAYFEIYNCANCASNENLFEKKEKSILVQIVINEVPVIIPGCDEKYCEWSKFKELMGDNIGCDFKEICKTEKY</sequence>
<comment type="similarity">
    <text evidence="2">Belongs to the histidine acid phosphatase family. MINPP1 subfamily.</text>
</comment>
<evidence type="ECO:0000256" key="4">
    <source>
        <dbReference type="ARBA" id="ARBA00013040"/>
    </source>
</evidence>
<keyword evidence="16" id="KW-1015">Disulfide bond</keyword>
<comment type="caution">
    <text evidence="18">The sequence shown here is derived from an EMBL/GenBank/DDBJ whole genome shotgun (WGS) entry which is preliminary data.</text>
</comment>
<dbReference type="GO" id="GO:0003993">
    <property type="term" value="F:acid phosphatase activity"/>
    <property type="evidence" value="ECO:0007669"/>
    <property type="project" value="TreeGrafter"/>
</dbReference>
<organism evidence="18 19">
    <name type="scientific">Rhizophagus irregularis</name>
    <dbReference type="NCBI Taxonomy" id="588596"/>
    <lineage>
        <taxon>Eukaryota</taxon>
        <taxon>Fungi</taxon>
        <taxon>Fungi incertae sedis</taxon>
        <taxon>Mucoromycota</taxon>
        <taxon>Glomeromycotina</taxon>
        <taxon>Glomeromycetes</taxon>
        <taxon>Glomerales</taxon>
        <taxon>Glomeraceae</taxon>
        <taxon>Rhizophagus</taxon>
    </lineage>
</organism>
<dbReference type="PANTHER" id="PTHR20963">
    <property type="entry name" value="MULTIPLE INOSITOL POLYPHOSPHATE PHOSPHATASE-RELATED"/>
    <property type="match status" value="1"/>
</dbReference>
<keyword evidence="10" id="KW-0325">Glycoprotein</keyword>
<dbReference type="InterPro" id="IPR000560">
    <property type="entry name" value="His_Pase_clade-2"/>
</dbReference>
<dbReference type="AlphaFoldDB" id="A0A2I1GAK8"/>
<dbReference type="PROSITE" id="PS00616">
    <property type="entry name" value="HIS_ACID_PHOSPHAT_1"/>
    <property type="match status" value="1"/>
</dbReference>
<comment type="catalytic activity">
    <reaction evidence="12">
        <text>1D-myo-inositol 1,2,5,6-tetrakisphosphate + H2O = 1D-myo-inositol 1,2,6-trisphosphate + phosphate</text>
        <dbReference type="Rhea" id="RHEA:77119"/>
        <dbReference type="ChEBI" id="CHEBI:15377"/>
        <dbReference type="ChEBI" id="CHEBI:43474"/>
        <dbReference type="ChEBI" id="CHEBI:195535"/>
        <dbReference type="ChEBI" id="CHEBI:195537"/>
        <dbReference type="EC" id="3.1.3.62"/>
    </reaction>
    <physiologicalReaction direction="left-to-right" evidence="12">
        <dbReference type="Rhea" id="RHEA:77120"/>
    </physiologicalReaction>
</comment>
<gene>
    <name evidence="18" type="ORF">RhiirA4_541258</name>
</gene>
<evidence type="ECO:0000256" key="5">
    <source>
        <dbReference type="ARBA" id="ARBA00018097"/>
    </source>
</evidence>
<evidence type="ECO:0000256" key="15">
    <source>
        <dbReference type="ARBA" id="ARBA00043832"/>
    </source>
</evidence>
<dbReference type="VEuPathDB" id="FungiDB:FUN_010531"/>
<evidence type="ECO:0000256" key="1">
    <source>
        <dbReference type="ARBA" id="ARBA00004236"/>
    </source>
</evidence>
<feature type="disulfide bond" evidence="16">
    <location>
        <begin position="53"/>
        <end position="380"/>
    </location>
</feature>
<dbReference type="PIRSF" id="PIRSF000894">
    <property type="entry name" value="Acid_phosphatase"/>
    <property type="match status" value="1"/>
</dbReference>
<feature type="disulfide bond" evidence="16">
    <location>
        <begin position="250"/>
        <end position="264"/>
    </location>
</feature>
<dbReference type="SUPFAM" id="SSF53254">
    <property type="entry name" value="Phosphoglycerate mutase-like"/>
    <property type="match status" value="1"/>
</dbReference>
<keyword evidence="7" id="KW-0732">Signal</keyword>
<evidence type="ECO:0000256" key="16">
    <source>
        <dbReference type="PIRSR" id="PIRSR000894-2"/>
    </source>
</evidence>
<dbReference type="EC" id="3.1.3.80" evidence="3"/>
<evidence type="ECO:0000313" key="19">
    <source>
        <dbReference type="Proteomes" id="UP000234323"/>
    </source>
</evidence>
<proteinExistence type="inferred from homology"/>